<protein>
    <submittedName>
        <fullName evidence="2">Uncharacterized protein</fullName>
    </submittedName>
</protein>
<keyword evidence="3" id="KW-1185">Reference proteome</keyword>
<accession>A0ABX0XP75</accession>
<name>A0ABX0XP75_9SPHN</name>
<evidence type="ECO:0000313" key="3">
    <source>
        <dbReference type="Proteomes" id="UP000734218"/>
    </source>
</evidence>
<dbReference type="EMBL" id="JAATJE010000002">
    <property type="protein sequence ID" value="NJC34491.1"/>
    <property type="molecule type" value="Genomic_DNA"/>
</dbReference>
<evidence type="ECO:0000256" key="1">
    <source>
        <dbReference type="SAM" id="Phobius"/>
    </source>
</evidence>
<reference evidence="2 3" key="1">
    <citation type="submission" date="2020-03" db="EMBL/GenBank/DDBJ databases">
        <title>Genomic Encyclopedia of Type Strains, Phase IV (KMG-IV): sequencing the most valuable type-strain genomes for metagenomic binning, comparative biology and taxonomic classification.</title>
        <authorList>
            <person name="Goeker M."/>
        </authorList>
    </citation>
    <scope>NUCLEOTIDE SEQUENCE [LARGE SCALE GENOMIC DNA]</scope>
    <source>
        <strain evidence="2 3">DSM 27651</strain>
    </source>
</reference>
<gene>
    <name evidence="2" type="ORF">GGR88_002005</name>
</gene>
<dbReference type="RefSeq" id="WP_167954566.1">
    <property type="nucleotide sequence ID" value="NZ_JAATJE010000002.1"/>
</dbReference>
<dbReference type="Proteomes" id="UP000734218">
    <property type="component" value="Unassembled WGS sequence"/>
</dbReference>
<proteinExistence type="predicted"/>
<feature type="transmembrane region" description="Helical" evidence="1">
    <location>
        <begin position="48"/>
        <end position="73"/>
    </location>
</feature>
<keyword evidence="1" id="KW-0812">Transmembrane</keyword>
<comment type="caution">
    <text evidence="2">The sequence shown here is derived from an EMBL/GenBank/DDBJ whole genome shotgun (WGS) entry which is preliminary data.</text>
</comment>
<organism evidence="2 3">
    <name type="scientific">Sphingomonas jejuensis</name>
    <dbReference type="NCBI Taxonomy" id="904715"/>
    <lineage>
        <taxon>Bacteria</taxon>
        <taxon>Pseudomonadati</taxon>
        <taxon>Pseudomonadota</taxon>
        <taxon>Alphaproteobacteria</taxon>
        <taxon>Sphingomonadales</taxon>
        <taxon>Sphingomonadaceae</taxon>
        <taxon>Sphingomonas</taxon>
    </lineage>
</organism>
<keyword evidence="1" id="KW-0472">Membrane</keyword>
<keyword evidence="1" id="KW-1133">Transmembrane helix</keyword>
<sequence>MRNDPGPSERRQARLRLKQLMTIVAIAAIAATALAIAGLWLFTGPMPIHMLVATVIGVSGSVLLGGGLMALVFMSSGTGHDERVHDFEKDKE</sequence>
<feature type="transmembrane region" description="Helical" evidence="1">
    <location>
        <begin position="20"/>
        <end position="42"/>
    </location>
</feature>
<evidence type="ECO:0000313" key="2">
    <source>
        <dbReference type="EMBL" id="NJC34491.1"/>
    </source>
</evidence>